<dbReference type="GeneID" id="301125137"/>
<dbReference type="HAMAP" id="MF_00023">
    <property type="entry name" value="SmpB"/>
    <property type="match status" value="1"/>
</dbReference>
<name>A0A165YRI5_9BACI</name>
<dbReference type="Proteomes" id="UP000214606">
    <property type="component" value="Chromosome"/>
</dbReference>
<comment type="function">
    <text evidence="3">Required for rescue of stalled ribosomes mediated by trans-translation. Binds to transfer-messenger RNA (tmRNA), required for stable association of tmRNA with ribosomes. tmRNA and SmpB together mimic tRNA shape, replacing the anticodon stem-loop with SmpB. tmRNA is encoded by the ssrA gene; the 2 termini fold to resemble tRNA(Ala) and it encodes a 'tag peptide', a short internal open reading frame. During trans-translation Ala-aminoacylated tmRNA acts like a tRNA, entering the A-site of stalled ribosomes, displacing the stalled mRNA. The ribosome then switches to translate the ORF on the tmRNA; the nascent peptide is terminated with the 'tag peptide' encoded by the tmRNA and targeted for degradation. The ribosome is freed to recommence translation, which seems to be the essential function of trans-translation.</text>
</comment>
<dbReference type="EMBL" id="CP017703">
    <property type="protein sequence ID" value="ASS90318.1"/>
    <property type="molecule type" value="Genomic_DNA"/>
</dbReference>
<proteinExistence type="inferred from homology"/>
<dbReference type="SUPFAM" id="SSF74982">
    <property type="entry name" value="Small protein B (SmpB)"/>
    <property type="match status" value="1"/>
</dbReference>
<evidence type="ECO:0000256" key="1">
    <source>
        <dbReference type="ARBA" id="ARBA00022490"/>
    </source>
</evidence>
<sequence>MSKGEGKLIAQNKKAHHDYFIEETYEAGIVLQGTEIKSIRAGRANLKDAFARVEKGEVFLHNMHISPYEQGNRYNHEPLRTRKLLLHRREINKLIGATKEQGYSLVPLKLYIKNGFAKVLIGLGKGKKKYDKREDLKRKEAKREIERAFQQKQKGIY</sequence>
<dbReference type="NCBIfam" id="TIGR00086">
    <property type="entry name" value="smpB"/>
    <property type="match status" value="1"/>
</dbReference>
<dbReference type="InterPro" id="IPR023620">
    <property type="entry name" value="SmpB"/>
</dbReference>
<evidence type="ECO:0000256" key="2">
    <source>
        <dbReference type="ARBA" id="ARBA00022884"/>
    </source>
</evidence>
<dbReference type="RefSeq" id="WP_063386953.1">
    <property type="nucleotide sequence ID" value="NZ_CP017703.1"/>
</dbReference>
<dbReference type="AlphaFoldDB" id="A0A165YRI5"/>
<dbReference type="KEGG" id="apak:AP3564_08815"/>
<comment type="subcellular location">
    <subcellularLocation>
        <location evidence="3">Cytoplasm</location>
    </subcellularLocation>
    <text evidence="3">The tmRNA-SmpB complex associates with stalled 70S ribosomes.</text>
</comment>
<dbReference type="Pfam" id="PF01668">
    <property type="entry name" value="SmpB"/>
    <property type="match status" value="1"/>
</dbReference>
<keyword evidence="1 3" id="KW-0963">Cytoplasm</keyword>
<evidence type="ECO:0000313" key="4">
    <source>
        <dbReference type="EMBL" id="ASS90318.1"/>
    </source>
</evidence>
<dbReference type="InterPro" id="IPR000037">
    <property type="entry name" value="SsrA-bd_prot"/>
</dbReference>
<evidence type="ECO:0000313" key="5">
    <source>
        <dbReference type="EMBL" id="KZN97375.1"/>
    </source>
</evidence>
<evidence type="ECO:0000313" key="7">
    <source>
        <dbReference type="Proteomes" id="UP000214606"/>
    </source>
</evidence>
<evidence type="ECO:0000256" key="3">
    <source>
        <dbReference type="HAMAP-Rule" id="MF_00023"/>
    </source>
</evidence>
<dbReference type="Proteomes" id="UP000076476">
    <property type="component" value="Unassembled WGS sequence"/>
</dbReference>
<dbReference type="GO" id="GO:0070930">
    <property type="term" value="P:trans-translation-dependent protein tagging"/>
    <property type="evidence" value="ECO:0007669"/>
    <property type="project" value="TreeGrafter"/>
</dbReference>
<dbReference type="EMBL" id="LWBR01000010">
    <property type="protein sequence ID" value="KZN97375.1"/>
    <property type="molecule type" value="Genomic_DNA"/>
</dbReference>
<dbReference type="GO" id="GO:0070929">
    <property type="term" value="P:trans-translation"/>
    <property type="evidence" value="ECO:0007669"/>
    <property type="project" value="UniProtKB-UniRule"/>
</dbReference>
<dbReference type="STRING" id="33936.AZI98_03725"/>
<dbReference type="PROSITE" id="PS01317">
    <property type="entry name" value="SSRP"/>
    <property type="match status" value="1"/>
</dbReference>
<dbReference type="GO" id="GO:0005829">
    <property type="term" value="C:cytosol"/>
    <property type="evidence" value="ECO:0007669"/>
    <property type="project" value="TreeGrafter"/>
</dbReference>
<dbReference type="GO" id="GO:0003723">
    <property type="term" value="F:RNA binding"/>
    <property type="evidence" value="ECO:0007669"/>
    <property type="project" value="UniProtKB-UniRule"/>
</dbReference>
<keyword evidence="2 3" id="KW-0694">RNA-binding</keyword>
<keyword evidence="6" id="KW-1185">Reference proteome</keyword>
<gene>
    <name evidence="3" type="primary">smpB</name>
    <name evidence="4" type="ORF">AP3564_08815</name>
    <name evidence="5" type="ORF">AZI98_03725</name>
</gene>
<dbReference type="PANTHER" id="PTHR30308:SF2">
    <property type="entry name" value="SSRA-BINDING PROTEIN"/>
    <property type="match status" value="1"/>
</dbReference>
<accession>A0A165YRI5</accession>
<comment type="similarity">
    <text evidence="3">Belongs to the SmpB family.</text>
</comment>
<dbReference type="NCBIfam" id="NF003843">
    <property type="entry name" value="PRK05422.1"/>
    <property type="match status" value="1"/>
</dbReference>
<dbReference type="OrthoDB" id="9805462at2"/>
<dbReference type="PANTHER" id="PTHR30308">
    <property type="entry name" value="TMRNA-BINDING COMPONENT OF TRANS-TRANSLATION TAGGING COMPLEX"/>
    <property type="match status" value="1"/>
</dbReference>
<organism evidence="5 6">
    <name type="scientific">Aeribacillus pallidus</name>
    <dbReference type="NCBI Taxonomy" id="33936"/>
    <lineage>
        <taxon>Bacteria</taxon>
        <taxon>Bacillati</taxon>
        <taxon>Bacillota</taxon>
        <taxon>Bacilli</taxon>
        <taxon>Bacillales</taxon>
        <taxon>Bacillaceae</taxon>
        <taxon>Aeribacillus</taxon>
    </lineage>
</organism>
<dbReference type="CDD" id="cd09294">
    <property type="entry name" value="SmpB"/>
    <property type="match status" value="1"/>
</dbReference>
<dbReference type="InterPro" id="IPR020081">
    <property type="entry name" value="SsrA-bd_prot_CS"/>
</dbReference>
<reference evidence="4 7" key="2">
    <citation type="submission" date="2016-10" db="EMBL/GenBank/DDBJ databases">
        <title>The whole genome sequencing and assembly of Aeribacillus pallidus KCTC3564 strain.</title>
        <authorList>
            <person name="Lee Y.-J."/>
            <person name="Park M.-K."/>
            <person name="Yi H."/>
            <person name="Bahn Y.-S."/>
            <person name="Kim J.F."/>
            <person name="Lee D.-W."/>
        </authorList>
    </citation>
    <scope>NUCLEOTIDE SEQUENCE [LARGE SCALE GENOMIC DNA]</scope>
    <source>
        <strain evidence="4 7">KCTC3564</strain>
    </source>
</reference>
<evidence type="ECO:0000313" key="6">
    <source>
        <dbReference type="Proteomes" id="UP000076476"/>
    </source>
</evidence>
<dbReference type="Gene3D" id="2.40.280.10">
    <property type="match status" value="1"/>
</dbReference>
<protein>
    <recommendedName>
        <fullName evidence="3">SsrA-binding protein</fullName>
    </recommendedName>
    <alternativeName>
        <fullName evidence="3">Small protein B</fullName>
    </alternativeName>
</protein>
<reference evidence="5 6" key="1">
    <citation type="submission" date="2016-04" db="EMBL/GenBank/DDBJ databases">
        <title>Draft genome sequence of Aeribacillus pallidus 8m3 from petroleum reservoir.</title>
        <authorList>
            <person name="Poltaraus A.B."/>
            <person name="Nazina T.N."/>
            <person name="Tourova T.P."/>
            <person name="Malakho S.M."/>
            <person name="Korshunova A.V."/>
            <person name="Sokolova D.S."/>
        </authorList>
    </citation>
    <scope>NUCLEOTIDE SEQUENCE [LARGE SCALE GENOMIC DNA]</scope>
    <source>
        <strain evidence="5 6">8m3</strain>
    </source>
</reference>